<dbReference type="PROSITE" id="PS51257">
    <property type="entry name" value="PROKAR_LIPOPROTEIN"/>
    <property type="match status" value="1"/>
</dbReference>
<evidence type="ECO:0008006" key="3">
    <source>
        <dbReference type="Google" id="ProtNLM"/>
    </source>
</evidence>
<evidence type="ECO:0000313" key="1">
    <source>
        <dbReference type="EMBL" id="MCU6798291.1"/>
    </source>
</evidence>
<protein>
    <recommendedName>
        <fullName evidence="3">Lipoprotein</fullName>
    </recommendedName>
</protein>
<evidence type="ECO:0000313" key="2">
    <source>
        <dbReference type="Proteomes" id="UP001652445"/>
    </source>
</evidence>
<reference evidence="1 2" key="1">
    <citation type="submission" date="2022-09" db="EMBL/GenBank/DDBJ databases">
        <authorList>
            <person name="Han X.L."/>
            <person name="Wang Q."/>
            <person name="Lu T."/>
        </authorList>
    </citation>
    <scope>NUCLEOTIDE SEQUENCE [LARGE SCALE GENOMIC DNA]</scope>
    <source>
        <strain evidence="1 2">WQ 127069</strain>
    </source>
</reference>
<proteinExistence type="predicted"/>
<dbReference type="Proteomes" id="UP001652445">
    <property type="component" value="Unassembled WGS sequence"/>
</dbReference>
<name>A0ABT2UVW7_9BACL</name>
<dbReference type="RefSeq" id="WP_262689025.1">
    <property type="nucleotide sequence ID" value="NZ_JAOQIO010000125.1"/>
</dbReference>
<comment type="caution">
    <text evidence="1">The sequence shown here is derived from an EMBL/GenBank/DDBJ whole genome shotgun (WGS) entry which is preliminary data.</text>
</comment>
<keyword evidence="2" id="KW-1185">Reference proteome</keyword>
<organism evidence="1 2">
    <name type="scientific">Paenibacillus baimaensis</name>
    <dbReference type="NCBI Taxonomy" id="2982185"/>
    <lineage>
        <taxon>Bacteria</taxon>
        <taxon>Bacillati</taxon>
        <taxon>Bacillota</taxon>
        <taxon>Bacilli</taxon>
        <taxon>Bacillales</taxon>
        <taxon>Paenibacillaceae</taxon>
        <taxon>Paenibacillus</taxon>
    </lineage>
</organism>
<accession>A0ABT2UVW7</accession>
<gene>
    <name evidence="1" type="ORF">OB236_39800</name>
</gene>
<sequence length="147" mass="16405">MRKWSIIACVIATLSGCSPTIDDAASKIRSVHTELTKQNGLEHWKLALIPKYFAPGQQNYDLEFQNSGDISVQSVTVYYRVDIKEKLSGTIVKPDSKTVVSKLDPNEKLTLSDLNLPIDTPISVEVDWLEGNRINKGTGVFRITEIK</sequence>
<dbReference type="EMBL" id="JAOQIO010000125">
    <property type="protein sequence ID" value="MCU6798291.1"/>
    <property type="molecule type" value="Genomic_DNA"/>
</dbReference>